<dbReference type="InterPro" id="IPR056689">
    <property type="entry name" value="DUF7787"/>
</dbReference>
<dbReference type="Pfam" id="PF25042">
    <property type="entry name" value="DUF7787"/>
    <property type="match status" value="1"/>
</dbReference>
<organism evidence="2 3">
    <name type="scientific">Trema orientale</name>
    <name type="common">Charcoal tree</name>
    <name type="synonym">Celtis orientalis</name>
    <dbReference type="NCBI Taxonomy" id="63057"/>
    <lineage>
        <taxon>Eukaryota</taxon>
        <taxon>Viridiplantae</taxon>
        <taxon>Streptophyta</taxon>
        <taxon>Embryophyta</taxon>
        <taxon>Tracheophyta</taxon>
        <taxon>Spermatophyta</taxon>
        <taxon>Magnoliopsida</taxon>
        <taxon>eudicotyledons</taxon>
        <taxon>Gunneridae</taxon>
        <taxon>Pentapetalae</taxon>
        <taxon>rosids</taxon>
        <taxon>fabids</taxon>
        <taxon>Rosales</taxon>
        <taxon>Cannabaceae</taxon>
        <taxon>Trema</taxon>
    </lineage>
</organism>
<feature type="domain" description="DUF7787" evidence="1">
    <location>
        <begin position="27"/>
        <end position="84"/>
    </location>
</feature>
<dbReference type="PANTHER" id="PTHR35096:SF8">
    <property type="entry name" value="OS03G0308600 PROTEIN"/>
    <property type="match status" value="1"/>
</dbReference>
<proteinExistence type="predicted"/>
<gene>
    <name evidence="2" type="ORF">TorRG33x02_076910</name>
</gene>
<dbReference type="STRING" id="63057.A0A2P5FF51"/>
<protein>
    <recommendedName>
        <fullName evidence="1">DUF7787 domain-containing protein</fullName>
    </recommendedName>
</protein>
<dbReference type="PANTHER" id="PTHR35096">
    <property type="entry name" value="BNAA08G28570D PROTEIN"/>
    <property type="match status" value="1"/>
</dbReference>
<dbReference type="InParanoid" id="A0A2P5FF51"/>
<dbReference type="AlphaFoldDB" id="A0A2P5FF51"/>
<comment type="caution">
    <text evidence="2">The sequence shown here is derived from an EMBL/GenBank/DDBJ whole genome shotgun (WGS) entry which is preliminary data.</text>
</comment>
<sequence length="231" mass="25910">MGGSSSSEYLHYLQKEEIRMSEKPRSRAKICLEEYLLFFDSHPNCFNLPINHLNQIIGMHGYKKLHKVPKTVLTDAVSTLSLVNPCRSTLNDRRISQLVSPTLDDVVADLNELDWHECFTTSVQTISSAVNHSLVISSTTTTTTTHPVPKHHSYADCSNKRRTKRKALSDVGNHGGFLAPPRGAVAELIPKIGRPKKVPRRKRTTPQINRADYPNGRGNFLALDFFPIGPR</sequence>
<name>A0A2P5FF51_TREOI</name>
<keyword evidence="3" id="KW-1185">Reference proteome</keyword>
<evidence type="ECO:0000313" key="2">
    <source>
        <dbReference type="EMBL" id="PON96418.1"/>
    </source>
</evidence>
<reference evidence="3" key="1">
    <citation type="submission" date="2016-06" db="EMBL/GenBank/DDBJ databases">
        <title>Parallel loss of symbiosis genes in relatives of nitrogen-fixing non-legume Parasponia.</title>
        <authorList>
            <person name="Van Velzen R."/>
            <person name="Holmer R."/>
            <person name="Bu F."/>
            <person name="Rutten L."/>
            <person name="Van Zeijl A."/>
            <person name="Liu W."/>
            <person name="Santuari L."/>
            <person name="Cao Q."/>
            <person name="Sharma T."/>
            <person name="Shen D."/>
            <person name="Roswanjaya Y."/>
            <person name="Wardhani T."/>
            <person name="Kalhor M.S."/>
            <person name="Jansen J."/>
            <person name="Van den Hoogen J."/>
            <person name="Gungor B."/>
            <person name="Hartog M."/>
            <person name="Hontelez J."/>
            <person name="Verver J."/>
            <person name="Yang W.-C."/>
            <person name="Schijlen E."/>
            <person name="Repin R."/>
            <person name="Schilthuizen M."/>
            <person name="Schranz E."/>
            <person name="Heidstra R."/>
            <person name="Miyata K."/>
            <person name="Fedorova E."/>
            <person name="Kohlen W."/>
            <person name="Bisseling T."/>
            <person name="Smit S."/>
            <person name="Geurts R."/>
        </authorList>
    </citation>
    <scope>NUCLEOTIDE SEQUENCE [LARGE SCALE GENOMIC DNA]</scope>
    <source>
        <strain evidence="3">cv. RG33-2</strain>
    </source>
</reference>
<evidence type="ECO:0000259" key="1">
    <source>
        <dbReference type="Pfam" id="PF25042"/>
    </source>
</evidence>
<dbReference type="Proteomes" id="UP000237000">
    <property type="component" value="Unassembled WGS sequence"/>
</dbReference>
<evidence type="ECO:0000313" key="3">
    <source>
        <dbReference type="Proteomes" id="UP000237000"/>
    </source>
</evidence>
<dbReference type="OrthoDB" id="692230at2759"/>
<accession>A0A2P5FF51</accession>
<dbReference type="EMBL" id="JXTC01000038">
    <property type="protein sequence ID" value="PON96418.1"/>
    <property type="molecule type" value="Genomic_DNA"/>
</dbReference>